<dbReference type="InterPro" id="IPR027417">
    <property type="entry name" value="P-loop_NTPase"/>
</dbReference>
<keyword evidence="2" id="KW-0547">Nucleotide-binding</keyword>
<dbReference type="InterPro" id="IPR003439">
    <property type="entry name" value="ABC_transporter-like_ATP-bd"/>
</dbReference>
<keyword evidence="1" id="KW-0813">Transport</keyword>
<dbReference type="eggNOG" id="arCOG00193">
    <property type="taxonomic scope" value="Archaea"/>
</dbReference>
<evidence type="ECO:0000256" key="3">
    <source>
        <dbReference type="ARBA" id="ARBA00022840"/>
    </source>
</evidence>
<feature type="domain" description="ABC transporter" evidence="4">
    <location>
        <begin position="7"/>
        <end position="223"/>
    </location>
</feature>
<dbReference type="PhylomeDB" id="O29617"/>
<sequence length="235" mass="26057">MGDAVALIVEGLKKSYGNLRVLDGVTFSVEKGEFVCLIGESGCGKTTILKIIAGLEKPDGGRVEFAGGARMGFVFQDDRLLPWKTVYGNILFALRASGIEDGGVVREIIDAVGLRGFENYYPKQLSGGMRQRVGIARALAVNPDLLLMDEPFASLDARTRERMQEELLRIVEGKTVVFVTHSIDEAVYLADRVVVLSPRPSRVLRIVEVDIEKPRDRNSEEFIEKRKEIYSALKP</sequence>
<dbReference type="AlphaFoldDB" id="O29617"/>
<dbReference type="GO" id="GO:0016887">
    <property type="term" value="F:ATP hydrolysis activity"/>
    <property type="evidence" value="ECO:0007669"/>
    <property type="project" value="InterPro"/>
</dbReference>
<dbReference type="EMBL" id="AE000782">
    <property type="protein sequence ID" value="AAB90598.1"/>
    <property type="molecule type" value="Genomic_DNA"/>
</dbReference>
<dbReference type="PIR" id="F69329">
    <property type="entry name" value="F69329"/>
</dbReference>
<dbReference type="GO" id="GO:0005524">
    <property type="term" value="F:ATP binding"/>
    <property type="evidence" value="ECO:0007669"/>
    <property type="project" value="UniProtKB-KW"/>
</dbReference>
<dbReference type="PaxDb" id="224325-AF_0638"/>
<dbReference type="CDD" id="cd03293">
    <property type="entry name" value="ABC_NrtD_SsuB_transporters"/>
    <property type="match status" value="1"/>
</dbReference>
<dbReference type="RefSeq" id="WP_010878142.1">
    <property type="nucleotide sequence ID" value="NC_000917.1"/>
</dbReference>
<dbReference type="PROSITE" id="PS50893">
    <property type="entry name" value="ABC_TRANSPORTER_2"/>
    <property type="match status" value="1"/>
</dbReference>
<evidence type="ECO:0000313" key="5">
    <source>
        <dbReference type="EMBL" id="AAB90598.1"/>
    </source>
</evidence>
<keyword evidence="3 5" id="KW-0067">ATP-binding</keyword>
<dbReference type="HOGENOM" id="CLU_000604_1_22_2"/>
<keyword evidence="6" id="KW-1185">Reference proteome</keyword>
<dbReference type="Gene3D" id="3.40.50.300">
    <property type="entry name" value="P-loop containing nucleotide triphosphate hydrolases"/>
    <property type="match status" value="1"/>
</dbReference>
<dbReference type="SMART" id="SM00382">
    <property type="entry name" value="AAA"/>
    <property type="match status" value="1"/>
</dbReference>
<proteinExistence type="predicted"/>
<dbReference type="SUPFAM" id="SSF52540">
    <property type="entry name" value="P-loop containing nucleoside triphosphate hydrolases"/>
    <property type="match status" value="1"/>
</dbReference>
<dbReference type="EnsemblBacteria" id="AAB90598">
    <property type="protein sequence ID" value="AAB90598"/>
    <property type="gene ID" value="AF_0638"/>
</dbReference>
<evidence type="ECO:0000256" key="1">
    <source>
        <dbReference type="ARBA" id="ARBA00022448"/>
    </source>
</evidence>
<protein>
    <submittedName>
        <fullName evidence="5">Nitrate ABC transporter, ATP-binding protein (NrtC-2)</fullName>
    </submittedName>
</protein>
<dbReference type="InterPro" id="IPR050166">
    <property type="entry name" value="ABC_transporter_ATP-bind"/>
</dbReference>
<dbReference type="GeneID" id="1483856"/>
<name>O29617_ARCFU</name>
<reference evidence="5 6" key="1">
    <citation type="journal article" date="1997" name="Nature">
        <title>The complete genome sequence of the hyperthermophilic, sulphate-reducing archaeon Archaeoglobus fulgidus.</title>
        <authorList>
            <person name="Klenk H.P."/>
            <person name="Clayton R.A."/>
            <person name="Tomb J."/>
            <person name="White O."/>
            <person name="Nelson K.E."/>
            <person name="Ketchum K.A."/>
            <person name="Dodson R.J."/>
            <person name="Gwinn M."/>
            <person name="Hickey E.K."/>
            <person name="Peterson J.D."/>
            <person name="Richardson D.L."/>
            <person name="Kerlavage A.R."/>
            <person name="Graham D.E."/>
            <person name="Kyrpides N.C."/>
            <person name="Fleischmann R.D."/>
            <person name="Quackenbush J."/>
            <person name="Lee N.H."/>
            <person name="Sutton G.G."/>
            <person name="Gill S."/>
            <person name="Kirkness E.F."/>
            <person name="Dougherty B.A."/>
            <person name="McKenney K."/>
            <person name="Adams M.D."/>
            <person name="Loftus B."/>
            <person name="Peterson S."/>
            <person name="Reich C.I."/>
            <person name="McNeil L.K."/>
            <person name="Badger J.H."/>
            <person name="Glodek A."/>
            <person name="Zhou L."/>
            <person name="Overbeek R."/>
            <person name="Gocayne J.D."/>
            <person name="Weidman J.F."/>
            <person name="McDonald L."/>
            <person name="Utterback T."/>
            <person name="Cotton M.D."/>
            <person name="Spriggs T."/>
            <person name="Artiach P."/>
            <person name="Kaine B.P."/>
            <person name="Sykes S.M."/>
            <person name="Sadow P.W."/>
            <person name="D'Andrea K.P."/>
            <person name="Bowman C."/>
            <person name="Fujii C."/>
            <person name="Garland S.A."/>
            <person name="Mason T.M."/>
            <person name="Olsen G.J."/>
            <person name="Fraser C.M."/>
            <person name="Smith H.O."/>
            <person name="Woese C.R."/>
            <person name="Venter J.C."/>
        </authorList>
    </citation>
    <scope>NUCLEOTIDE SEQUENCE [LARGE SCALE GENOMIC DNA]</scope>
    <source>
        <strain evidence="6">ATCC 49558 / DSM 4304 / JCM 9628 / NBRC 100126 / VC-16</strain>
    </source>
</reference>
<dbReference type="PROSITE" id="PS00211">
    <property type="entry name" value="ABC_TRANSPORTER_1"/>
    <property type="match status" value="1"/>
</dbReference>
<dbReference type="InterPro" id="IPR003593">
    <property type="entry name" value="AAA+_ATPase"/>
</dbReference>
<evidence type="ECO:0000313" key="6">
    <source>
        <dbReference type="Proteomes" id="UP000002199"/>
    </source>
</evidence>
<accession>O29617</accession>
<dbReference type="Proteomes" id="UP000002199">
    <property type="component" value="Chromosome"/>
</dbReference>
<dbReference type="Pfam" id="PF00005">
    <property type="entry name" value="ABC_tran"/>
    <property type="match status" value="1"/>
</dbReference>
<dbReference type="InterPro" id="IPR017871">
    <property type="entry name" value="ABC_transporter-like_CS"/>
</dbReference>
<dbReference type="STRING" id="224325.AF_0638"/>
<gene>
    <name evidence="5" type="ordered locus">AF_0638</name>
</gene>
<evidence type="ECO:0000259" key="4">
    <source>
        <dbReference type="PROSITE" id="PS50893"/>
    </source>
</evidence>
<dbReference type="PANTHER" id="PTHR42788:SF13">
    <property type="entry name" value="ALIPHATIC SULFONATES IMPORT ATP-BINDING PROTEIN SSUB"/>
    <property type="match status" value="1"/>
</dbReference>
<organism evidence="5 6">
    <name type="scientific">Archaeoglobus fulgidus (strain ATCC 49558 / DSM 4304 / JCM 9628 / NBRC 100126 / VC-16)</name>
    <dbReference type="NCBI Taxonomy" id="224325"/>
    <lineage>
        <taxon>Archaea</taxon>
        <taxon>Methanobacteriati</taxon>
        <taxon>Methanobacteriota</taxon>
        <taxon>Archaeoglobi</taxon>
        <taxon>Archaeoglobales</taxon>
        <taxon>Archaeoglobaceae</taxon>
        <taxon>Archaeoglobus</taxon>
    </lineage>
</organism>
<evidence type="ECO:0000256" key="2">
    <source>
        <dbReference type="ARBA" id="ARBA00022741"/>
    </source>
</evidence>
<dbReference type="KEGG" id="afu:AF_0638"/>
<dbReference type="PANTHER" id="PTHR42788">
    <property type="entry name" value="TAURINE IMPORT ATP-BINDING PROTEIN-RELATED"/>
    <property type="match status" value="1"/>
</dbReference>